<name>A0A8K0SKJ4_9HYPO</name>
<sequence length="138" mass="15411">MADLGTTASIIAVLQAAAIAIQYLKDVKAGPTDRTRLREEMRCSVLVLEMIRDRLEDSAGHITSRSAAMEAFAAPHGPLSLFKQLAEDIVAKLAPQDRLRRLAQPFRWPFDKKSVHEMLATLERLKANFNLVTQNELV</sequence>
<comment type="caution">
    <text evidence="1">The sequence shown here is derived from an EMBL/GenBank/DDBJ whole genome shotgun (WGS) entry which is preliminary data.</text>
</comment>
<evidence type="ECO:0000313" key="1">
    <source>
        <dbReference type="EMBL" id="KAH7310853.1"/>
    </source>
</evidence>
<evidence type="ECO:0008006" key="3">
    <source>
        <dbReference type="Google" id="ProtNLM"/>
    </source>
</evidence>
<dbReference type="OrthoDB" id="448455at2759"/>
<dbReference type="AlphaFoldDB" id="A0A8K0SKJ4"/>
<dbReference type="Proteomes" id="UP000813444">
    <property type="component" value="Unassembled WGS sequence"/>
</dbReference>
<organism evidence="1 2">
    <name type="scientific">Stachybotrys elegans</name>
    <dbReference type="NCBI Taxonomy" id="80388"/>
    <lineage>
        <taxon>Eukaryota</taxon>
        <taxon>Fungi</taxon>
        <taxon>Dikarya</taxon>
        <taxon>Ascomycota</taxon>
        <taxon>Pezizomycotina</taxon>
        <taxon>Sordariomycetes</taxon>
        <taxon>Hypocreomycetidae</taxon>
        <taxon>Hypocreales</taxon>
        <taxon>Stachybotryaceae</taxon>
        <taxon>Stachybotrys</taxon>
    </lineage>
</organism>
<feature type="non-terminal residue" evidence="1">
    <location>
        <position position="138"/>
    </location>
</feature>
<reference evidence="1" key="1">
    <citation type="journal article" date="2021" name="Nat. Commun.">
        <title>Genetic determinants of endophytism in the Arabidopsis root mycobiome.</title>
        <authorList>
            <person name="Mesny F."/>
            <person name="Miyauchi S."/>
            <person name="Thiergart T."/>
            <person name="Pickel B."/>
            <person name="Atanasova L."/>
            <person name="Karlsson M."/>
            <person name="Huettel B."/>
            <person name="Barry K.W."/>
            <person name="Haridas S."/>
            <person name="Chen C."/>
            <person name="Bauer D."/>
            <person name="Andreopoulos W."/>
            <person name="Pangilinan J."/>
            <person name="LaButti K."/>
            <person name="Riley R."/>
            <person name="Lipzen A."/>
            <person name="Clum A."/>
            <person name="Drula E."/>
            <person name="Henrissat B."/>
            <person name="Kohler A."/>
            <person name="Grigoriev I.V."/>
            <person name="Martin F.M."/>
            <person name="Hacquard S."/>
        </authorList>
    </citation>
    <scope>NUCLEOTIDE SEQUENCE</scope>
    <source>
        <strain evidence="1">MPI-CAGE-CH-0235</strain>
    </source>
</reference>
<accession>A0A8K0SKJ4</accession>
<evidence type="ECO:0000313" key="2">
    <source>
        <dbReference type="Proteomes" id="UP000813444"/>
    </source>
</evidence>
<gene>
    <name evidence="1" type="ORF">B0I35DRAFT_378707</name>
</gene>
<protein>
    <recommendedName>
        <fullName evidence="3">Fungal N-terminal domain-containing protein</fullName>
    </recommendedName>
</protein>
<proteinExistence type="predicted"/>
<dbReference type="EMBL" id="JAGPNK010000012">
    <property type="protein sequence ID" value="KAH7310853.1"/>
    <property type="molecule type" value="Genomic_DNA"/>
</dbReference>
<keyword evidence="2" id="KW-1185">Reference proteome</keyword>